<organism evidence="1 2">
    <name type="scientific">Romanomermis culicivorax</name>
    <name type="common">Nematode worm</name>
    <dbReference type="NCBI Taxonomy" id="13658"/>
    <lineage>
        <taxon>Eukaryota</taxon>
        <taxon>Metazoa</taxon>
        <taxon>Ecdysozoa</taxon>
        <taxon>Nematoda</taxon>
        <taxon>Enoplea</taxon>
        <taxon>Dorylaimia</taxon>
        <taxon>Mermithida</taxon>
        <taxon>Mermithoidea</taxon>
        <taxon>Mermithidae</taxon>
        <taxon>Romanomermis</taxon>
    </lineage>
</organism>
<keyword evidence="1" id="KW-1185">Reference proteome</keyword>
<proteinExistence type="predicted"/>
<name>A0A915HQE3_ROMCU</name>
<evidence type="ECO:0000313" key="2">
    <source>
        <dbReference type="WBParaSite" id="nRc.2.0.1.t03939-RA"/>
    </source>
</evidence>
<protein>
    <submittedName>
        <fullName evidence="2">Uncharacterized protein</fullName>
    </submittedName>
</protein>
<dbReference type="AlphaFoldDB" id="A0A915HQE3"/>
<dbReference type="WBParaSite" id="nRc.2.0.1.t03939-RA">
    <property type="protein sequence ID" value="nRc.2.0.1.t03939-RA"/>
    <property type="gene ID" value="nRc.2.0.1.g03939"/>
</dbReference>
<reference evidence="2" key="1">
    <citation type="submission" date="2022-11" db="UniProtKB">
        <authorList>
            <consortium name="WormBaseParasite"/>
        </authorList>
    </citation>
    <scope>IDENTIFICATION</scope>
</reference>
<evidence type="ECO:0000313" key="1">
    <source>
        <dbReference type="Proteomes" id="UP000887565"/>
    </source>
</evidence>
<dbReference type="Proteomes" id="UP000887565">
    <property type="component" value="Unplaced"/>
</dbReference>
<sequence length="60" mass="7122">MIDYRRSKSILRRTLPGKKFGASPCYCKDLGDYPRIPRNRTSNAFFLIQISKFLNERIRI</sequence>
<accession>A0A915HQE3</accession>